<reference evidence="2 3" key="1">
    <citation type="submission" date="2018-06" db="EMBL/GenBank/DDBJ databases">
        <title>Comparative genomics reveals the genomic features of Rhizophagus irregularis, R. cerebriforme, R. diaphanum and Gigaspora rosea, and their symbiotic lifestyle signature.</title>
        <authorList>
            <person name="Morin E."/>
            <person name="San Clemente H."/>
            <person name="Chen E.C.H."/>
            <person name="De La Providencia I."/>
            <person name="Hainaut M."/>
            <person name="Kuo A."/>
            <person name="Kohler A."/>
            <person name="Murat C."/>
            <person name="Tang N."/>
            <person name="Roy S."/>
            <person name="Loubradou J."/>
            <person name="Henrissat B."/>
            <person name="Grigoriev I.V."/>
            <person name="Corradi N."/>
            <person name="Roux C."/>
            <person name="Martin F.M."/>
        </authorList>
    </citation>
    <scope>NUCLEOTIDE SEQUENCE [LARGE SCALE GENOMIC DNA]</scope>
    <source>
        <strain evidence="2 3">DAOM 194757</strain>
    </source>
</reference>
<protein>
    <submittedName>
        <fullName evidence="2">Uncharacterized protein</fullName>
    </submittedName>
</protein>
<dbReference type="AlphaFoldDB" id="A0A397TZS7"/>
<feature type="compositionally biased region" description="Polar residues" evidence="1">
    <location>
        <begin position="115"/>
        <end position="134"/>
    </location>
</feature>
<gene>
    <name evidence="2" type="ORF">C2G38_2227861</name>
</gene>
<feature type="region of interest" description="Disordered" evidence="1">
    <location>
        <begin position="101"/>
        <end position="151"/>
    </location>
</feature>
<organism evidence="2 3">
    <name type="scientific">Gigaspora rosea</name>
    <dbReference type="NCBI Taxonomy" id="44941"/>
    <lineage>
        <taxon>Eukaryota</taxon>
        <taxon>Fungi</taxon>
        <taxon>Fungi incertae sedis</taxon>
        <taxon>Mucoromycota</taxon>
        <taxon>Glomeromycotina</taxon>
        <taxon>Glomeromycetes</taxon>
        <taxon>Diversisporales</taxon>
        <taxon>Gigasporaceae</taxon>
        <taxon>Gigaspora</taxon>
    </lineage>
</organism>
<dbReference type="OrthoDB" id="2131431at2759"/>
<accession>A0A397TZS7</accession>
<evidence type="ECO:0000313" key="2">
    <source>
        <dbReference type="EMBL" id="RIB02428.1"/>
    </source>
</evidence>
<dbReference type="EMBL" id="QKWP01002700">
    <property type="protein sequence ID" value="RIB02428.1"/>
    <property type="molecule type" value="Genomic_DNA"/>
</dbReference>
<keyword evidence="3" id="KW-1185">Reference proteome</keyword>
<evidence type="ECO:0000256" key="1">
    <source>
        <dbReference type="SAM" id="MobiDB-lite"/>
    </source>
</evidence>
<feature type="compositionally biased region" description="Low complexity" evidence="1">
    <location>
        <begin position="135"/>
        <end position="151"/>
    </location>
</feature>
<feature type="compositionally biased region" description="Low complexity" evidence="1">
    <location>
        <begin position="101"/>
        <end position="114"/>
    </location>
</feature>
<sequence length="151" mass="16537">MTSVSTVRDPTRSESMVPKTHLLSPSGNRFSFTSSKSISSTFSKTIVELNNVNSSNTVLEPVHSRNHLSENLDRISNALTSYYSIRESLIASSQNNSFINSNSNQINNQRPSSQLSGHGSSINEHLNNSNLSLPQQKSQRSSNSSLSLPLN</sequence>
<name>A0A397TZS7_9GLOM</name>
<comment type="caution">
    <text evidence="2">The sequence shown here is derived from an EMBL/GenBank/DDBJ whole genome shotgun (WGS) entry which is preliminary data.</text>
</comment>
<proteinExistence type="predicted"/>
<dbReference type="Proteomes" id="UP000266673">
    <property type="component" value="Unassembled WGS sequence"/>
</dbReference>
<feature type="region of interest" description="Disordered" evidence="1">
    <location>
        <begin position="1"/>
        <end position="22"/>
    </location>
</feature>
<evidence type="ECO:0000313" key="3">
    <source>
        <dbReference type="Proteomes" id="UP000266673"/>
    </source>
</evidence>